<gene>
    <name evidence="2" type="ORF">BT62DRAFT_910414</name>
</gene>
<evidence type="ECO:0000313" key="3">
    <source>
        <dbReference type="Proteomes" id="UP000812287"/>
    </source>
</evidence>
<dbReference type="EMBL" id="MU250570">
    <property type="protein sequence ID" value="KAG7440498.1"/>
    <property type="molecule type" value="Genomic_DNA"/>
</dbReference>
<protein>
    <recommendedName>
        <fullName evidence="1">Protein kinase domain-containing protein</fullName>
    </recommendedName>
</protein>
<reference evidence="2" key="1">
    <citation type="submission" date="2020-11" db="EMBL/GenBank/DDBJ databases">
        <title>Adaptations for nitrogen fixation in a non-lichenized fungal sporocarp promotes dispersal by wood-feeding termites.</title>
        <authorList>
            <consortium name="DOE Joint Genome Institute"/>
            <person name="Koch R.A."/>
            <person name="Yoon G."/>
            <person name="Arayal U."/>
            <person name="Lail K."/>
            <person name="Amirebrahimi M."/>
            <person name="Labutti K."/>
            <person name="Lipzen A."/>
            <person name="Riley R."/>
            <person name="Barry K."/>
            <person name="Henrissat B."/>
            <person name="Grigoriev I.V."/>
            <person name="Herr J.R."/>
            <person name="Aime M.C."/>
        </authorList>
    </citation>
    <scope>NUCLEOTIDE SEQUENCE</scope>
    <source>
        <strain evidence="2">MCA 3950</strain>
    </source>
</reference>
<dbReference type="InterPro" id="IPR000719">
    <property type="entry name" value="Prot_kinase_dom"/>
</dbReference>
<dbReference type="Gene3D" id="1.10.510.10">
    <property type="entry name" value="Transferase(Phosphotransferase) domain 1"/>
    <property type="match status" value="1"/>
</dbReference>
<dbReference type="SUPFAM" id="SSF56112">
    <property type="entry name" value="Protein kinase-like (PK-like)"/>
    <property type="match status" value="1"/>
</dbReference>
<proteinExistence type="predicted"/>
<keyword evidence="3" id="KW-1185">Reference proteome</keyword>
<sequence>DVKMAIKKGLDMLHNENLVFRDLHRQNIIITDEIDEESESNRVRFIDFNWAEKAGDVRYSFHLAFCICDISGMLEYDLIQKDHDIKILDTL</sequence>
<accession>A0A9P7VH62</accession>
<dbReference type="PROSITE" id="PS50011">
    <property type="entry name" value="PROTEIN_KINASE_DOM"/>
    <property type="match status" value="1"/>
</dbReference>
<feature type="domain" description="Protein kinase" evidence="1">
    <location>
        <begin position="1"/>
        <end position="91"/>
    </location>
</feature>
<evidence type="ECO:0000259" key="1">
    <source>
        <dbReference type="PROSITE" id="PS50011"/>
    </source>
</evidence>
<evidence type="ECO:0000313" key="2">
    <source>
        <dbReference type="EMBL" id="KAG7440498.1"/>
    </source>
</evidence>
<name>A0A9P7VH62_9AGAR</name>
<dbReference type="GO" id="GO:0005524">
    <property type="term" value="F:ATP binding"/>
    <property type="evidence" value="ECO:0007669"/>
    <property type="project" value="InterPro"/>
</dbReference>
<dbReference type="Proteomes" id="UP000812287">
    <property type="component" value="Unassembled WGS sequence"/>
</dbReference>
<dbReference type="AlphaFoldDB" id="A0A9P7VH62"/>
<dbReference type="InterPro" id="IPR011009">
    <property type="entry name" value="Kinase-like_dom_sf"/>
</dbReference>
<comment type="caution">
    <text evidence="2">The sequence shown here is derived from an EMBL/GenBank/DDBJ whole genome shotgun (WGS) entry which is preliminary data.</text>
</comment>
<dbReference type="OrthoDB" id="4062651at2759"/>
<dbReference type="GO" id="GO:0004672">
    <property type="term" value="F:protein kinase activity"/>
    <property type="evidence" value="ECO:0007669"/>
    <property type="project" value="InterPro"/>
</dbReference>
<dbReference type="RefSeq" id="XP_043033998.1">
    <property type="nucleotide sequence ID" value="XM_043183793.1"/>
</dbReference>
<feature type="non-terminal residue" evidence="2">
    <location>
        <position position="1"/>
    </location>
</feature>
<dbReference type="GeneID" id="66106090"/>
<organism evidence="2 3">
    <name type="scientific">Guyanagaster necrorhizus</name>
    <dbReference type="NCBI Taxonomy" id="856835"/>
    <lineage>
        <taxon>Eukaryota</taxon>
        <taxon>Fungi</taxon>
        <taxon>Dikarya</taxon>
        <taxon>Basidiomycota</taxon>
        <taxon>Agaricomycotina</taxon>
        <taxon>Agaricomycetes</taxon>
        <taxon>Agaricomycetidae</taxon>
        <taxon>Agaricales</taxon>
        <taxon>Marasmiineae</taxon>
        <taxon>Physalacriaceae</taxon>
        <taxon>Guyanagaster</taxon>
    </lineage>
</organism>